<dbReference type="Gene3D" id="1.20.1260.10">
    <property type="match status" value="1"/>
</dbReference>
<dbReference type="KEGG" id="fse:DI487_02985"/>
<dbReference type="InterPro" id="IPR012347">
    <property type="entry name" value="Ferritin-like"/>
</dbReference>
<dbReference type="InterPro" id="IPR019243">
    <property type="entry name" value="DUF2202"/>
</dbReference>
<sequence length="164" mass="19081">MNNVIKIIAVTFLFGIQMIAAQESSAIDYRYLWEEEKLAHDIYDALGEKWDLRIFHNIKQSESRHMESVEVIVQTKQIAFELFSERGKFHNQTLQKLYDRLLAQGLQSPKEAIEVGRIIEETDIADLELLLKAEIPAYEKQILESLLFASKNHLAAFKRNANRF</sequence>
<dbReference type="Proteomes" id="UP000245429">
    <property type="component" value="Chromosome"/>
</dbReference>
<evidence type="ECO:0000259" key="1">
    <source>
        <dbReference type="Pfam" id="PF09968"/>
    </source>
</evidence>
<keyword evidence="3" id="KW-1185">Reference proteome</keyword>
<dbReference type="Pfam" id="PF09968">
    <property type="entry name" value="DUF2202"/>
    <property type="match status" value="1"/>
</dbReference>
<accession>A0A2U8QRZ0</accession>
<organism evidence="2 3">
    <name type="scientific">Flavobacterium sediminis</name>
    <dbReference type="NCBI Taxonomy" id="2201181"/>
    <lineage>
        <taxon>Bacteria</taxon>
        <taxon>Pseudomonadati</taxon>
        <taxon>Bacteroidota</taxon>
        <taxon>Flavobacteriia</taxon>
        <taxon>Flavobacteriales</taxon>
        <taxon>Flavobacteriaceae</taxon>
        <taxon>Flavobacterium</taxon>
    </lineage>
</organism>
<reference evidence="2 3" key="1">
    <citation type="submission" date="2018-05" db="EMBL/GenBank/DDBJ databases">
        <title>Flavobacterium sp. MEBiC07310.</title>
        <authorList>
            <person name="Baek K."/>
        </authorList>
    </citation>
    <scope>NUCLEOTIDE SEQUENCE [LARGE SCALE GENOMIC DNA]</scope>
    <source>
        <strain evidence="2 3">MEBiC07310</strain>
    </source>
</reference>
<dbReference type="OrthoDB" id="9801086at2"/>
<feature type="domain" description="DUF2202" evidence="1">
    <location>
        <begin position="31"/>
        <end position="160"/>
    </location>
</feature>
<evidence type="ECO:0000313" key="2">
    <source>
        <dbReference type="EMBL" id="AWM12932.1"/>
    </source>
</evidence>
<dbReference type="RefSeq" id="WP_109568340.1">
    <property type="nucleotide sequence ID" value="NZ_CP029463.1"/>
</dbReference>
<dbReference type="AlphaFoldDB" id="A0A2U8QRZ0"/>
<evidence type="ECO:0000313" key="3">
    <source>
        <dbReference type="Proteomes" id="UP000245429"/>
    </source>
</evidence>
<protein>
    <recommendedName>
        <fullName evidence="1">DUF2202 domain-containing protein</fullName>
    </recommendedName>
</protein>
<proteinExistence type="predicted"/>
<gene>
    <name evidence="2" type="ORF">DI487_02985</name>
</gene>
<name>A0A2U8QRZ0_9FLAO</name>
<dbReference type="EMBL" id="CP029463">
    <property type="protein sequence ID" value="AWM12932.1"/>
    <property type="molecule type" value="Genomic_DNA"/>
</dbReference>